<comment type="cofactor">
    <cofactor evidence="5">
        <name>Mg(2+)</name>
        <dbReference type="ChEBI" id="CHEBI:18420"/>
    </cofactor>
</comment>
<dbReference type="NCBIfam" id="TIGR02727">
    <property type="entry name" value="MTHFS_bact"/>
    <property type="match status" value="1"/>
</dbReference>
<protein>
    <recommendedName>
        <fullName evidence="5">5-formyltetrahydrofolate cyclo-ligase</fullName>
        <ecNumber evidence="5">6.3.3.2</ecNumber>
    </recommendedName>
</protein>
<dbReference type="GO" id="GO:0009396">
    <property type="term" value="P:folic acid-containing compound biosynthetic process"/>
    <property type="evidence" value="ECO:0007669"/>
    <property type="project" value="TreeGrafter"/>
</dbReference>
<keyword evidence="3 4" id="KW-0067">ATP-binding</keyword>
<comment type="similarity">
    <text evidence="1 5">Belongs to the 5-formyltetrahydrofolate cyclo-ligase family.</text>
</comment>
<dbReference type="Proteomes" id="UP000194474">
    <property type="component" value="Unassembled WGS sequence"/>
</dbReference>
<accession>A0A1Y6FE08</accession>
<sequence>MADQAIEEAKAALRKDAHAARAALSGEERADAAKAVAAHFFEQVAYAPEDVIAGYWRIRDELDCQPILVRLMDSGQKVVLPVVQGDDAPLDLRVWEADAPLYEAGFGTLAPSDLAPRAYPDIVLMPLLGFDNAGTRLGYGGGYYDRTLAGLRKRPMLIGLAFAAQELGHIPREAHDVPLDAVITESGVRFFGTSA</sequence>
<dbReference type="GO" id="GO:0046872">
    <property type="term" value="F:metal ion binding"/>
    <property type="evidence" value="ECO:0007669"/>
    <property type="project" value="UniProtKB-KW"/>
</dbReference>
<keyword evidence="5" id="KW-0460">Magnesium</keyword>
<evidence type="ECO:0000256" key="4">
    <source>
        <dbReference type="PIRSR" id="PIRSR006806-1"/>
    </source>
</evidence>
<dbReference type="Pfam" id="PF01812">
    <property type="entry name" value="5-FTHF_cyc-lig"/>
    <property type="match status" value="1"/>
</dbReference>
<evidence type="ECO:0000313" key="7">
    <source>
        <dbReference type="Proteomes" id="UP000194474"/>
    </source>
</evidence>
<dbReference type="PANTHER" id="PTHR23407:SF1">
    <property type="entry name" value="5-FORMYLTETRAHYDROFOLATE CYCLO-LIGASE"/>
    <property type="match status" value="1"/>
</dbReference>
<organism evidence="6 7">
    <name type="scientific">Devosia lucknowensis</name>
    <dbReference type="NCBI Taxonomy" id="1096929"/>
    <lineage>
        <taxon>Bacteria</taxon>
        <taxon>Pseudomonadati</taxon>
        <taxon>Pseudomonadota</taxon>
        <taxon>Alphaproteobacteria</taxon>
        <taxon>Hyphomicrobiales</taxon>
        <taxon>Devosiaceae</taxon>
        <taxon>Devosia</taxon>
    </lineage>
</organism>
<evidence type="ECO:0000256" key="1">
    <source>
        <dbReference type="ARBA" id="ARBA00010638"/>
    </source>
</evidence>
<evidence type="ECO:0000256" key="5">
    <source>
        <dbReference type="RuleBase" id="RU361279"/>
    </source>
</evidence>
<feature type="binding site" evidence="4">
    <location>
        <begin position="136"/>
        <end position="144"/>
    </location>
    <ligand>
        <name>ATP</name>
        <dbReference type="ChEBI" id="CHEBI:30616"/>
    </ligand>
</feature>
<proteinExistence type="inferred from homology"/>
<comment type="catalytic activity">
    <reaction evidence="5">
        <text>(6S)-5-formyl-5,6,7,8-tetrahydrofolate + ATP = (6R)-5,10-methenyltetrahydrofolate + ADP + phosphate</text>
        <dbReference type="Rhea" id="RHEA:10488"/>
        <dbReference type="ChEBI" id="CHEBI:30616"/>
        <dbReference type="ChEBI" id="CHEBI:43474"/>
        <dbReference type="ChEBI" id="CHEBI:57455"/>
        <dbReference type="ChEBI" id="CHEBI:57457"/>
        <dbReference type="ChEBI" id="CHEBI:456216"/>
        <dbReference type="EC" id="6.3.3.2"/>
    </reaction>
</comment>
<dbReference type="InterPro" id="IPR037171">
    <property type="entry name" value="NagB/RpiA_transferase-like"/>
</dbReference>
<dbReference type="EMBL" id="FXWK01000001">
    <property type="protein sequence ID" value="SMQ73007.1"/>
    <property type="molecule type" value="Genomic_DNA"/>
</dbReference>
<evidence type="ECO:0000313" key="6">
    <source>
        <dbReference type="EMBL" id="SMQ73007.1"/>
    </source>
</evidence>
<dbReference type="GO" id="GO:0035999">
    <property type="term" value="P:tetrahydrofolate interconversion"/>
    <property type="evidence" value="ECO:0007669"/>
    <property type="project" value="TreeGrafter"/>
</dbReference>
<name>A0A1Y6FE08_9HYPH</name>
<keyword evidence="6" id="KW-0436">Ligase</keyword>
<dbReference type="GO" id="GO:0005524">
    <property type="term" value="F:ATP binding"/>
    <property type="evidence" value="ECO:0007669"/>
    <property type="project" value="UniProtKB-KW"/>
</dbReference>
<dbReference type="InterPro" id="IPR024185">
    <property type="entry name" value="FTHF_cligase-like_sf"/>
</dbReference>
<evidence type="ECO:0000256" key="3">
    <source>
        <dbReference type="ARBA" id="ARBA00022840"/>
    </source>
</evidence>
<keyword evidence="7" id="KW-1185">Reference proteome</keyword>
<dbReference type="RefSeq" id="WP_086470460.1">
    <property type="nucleotide sequence ID" value="NZ_FXWK01000001.1"/>
</dbReference>
<dbReference type="GO" id="GO:0030272">
    <property type="term" value="F:5-formyltetrahydrofolate cyclo-ligase activity"/>
    <property type="evidence" value="ECO:0007669"/>
    <property type="project" value="UniProtKB-EC"/>
</dbReference>
<dbReference type="OrthoDB" id="9801938at2"/>
<gene>
    <name evidence="6" type="ORF">SAMN06295905_2220</name>
</gene>
<dbReference type="Gene3D" id="3.40.50.10420">
    <property type="entry name" value="NagB/RpiA/CoA transferase-like"/>
    <property type="match status" value="1"/>
</dbReference>
<reference evidence="7" key="1">
    <citation type="submission" date="2017-04" db="EMBL/GenBank/DDBJ databases">
        <authorList>
            <person name="Varghese N."/>
            <person name="Submissions S."/>
        </authorList>
    </citation>
    <scope>NUCLEOTIDE SEQUENCE [LARGE SCALE GENOMIC DNA]</scope>
</reference>
<feature type="binding site" evidence="4">
    <location>
        <begin position="10"/>
        <end position="14"/>
    </location>
    <ligand>
        <name>ATP</name>
        <dbReference type="ChEBI" id="CHEBI:30616"/>
    </ligand>
</feature>
<keyword evidence="5" id="KW-0479">Metal-binding</keyword>
<evidence type="ECO:0000256" key="2">
    <source>
        <dbReference type="ARBA" id="ARBA00022741"/>
    </source>
</evidence>
<feature type="binding site" evidence="4">
    <location>
        <position position="61"/>
    </location>
    <ligand>
        <name>substrate</name>
    </ligand>
</feature>
<dbReference type="InterPro" id="IPR002698">
    <property type="entry name" value="FTHF_cligase"/>
</dbReference>
<dbReference type="SUPFAM" id="SSF100950">
    <property type="entry name" value="NagB/RpiA/CoA transferase-like"/>
    <property type="match status" value="1"/>
</dbReference>
<dbReference type="AlphaFoldDB" id="A0A1Y6FE08"/>
<dbReference type="EC" id="6.3.3.2" evidence="5"/>
<dbReference type="PIRSF" id="PIRSF006806">
    <property type="entry name" value="FTHF_cligase"/>
    <property type="match status" value="1"/>
</dbReference>
<keyword evidence="2 4" id="KW-0547">Nucleotide-binding</keyword>
<dbReference type="PANTHER" id="PTHR23407">
    <property type="entry name" value="ATPASE INHIBITOR/5-FORMYLTETRAHYDROFOLATE CYCLO-LIGASE"/>
    <property type="match status" value="1"/>
</dbReference>